<name>A0AAD8NR88_TARER</name>
<dbReference type="Proteomes" id="UP001229421">
    <property type="component" value="Unassembled WGS sequence"/>
</dbReference>
<evidence type="ECO:0000313" key="2">
    <source>
        <dbReference type="Proteomes" id="UP001229421"/>
    </source>
</evidence>
<proteinExistence type="predicted"/>
<dbReference type="EMBL" id="JAUHHV010000007">
    <property type="protein sequence ID" value="KAK1417781.1"/>
    <property type="molecule type" value="Genomic_DNA"/>
</dbReference>
<evidence type="ECO:0000313" key="1">
    <source>
        <dbReference type="EMBL" id="KAK1417781.1"/>
    </source>
</evidence>
<reference evidence="1" key="1">
    <citation type="journal article" date="2023" name="bioRxiv">
        <title>Improved chromosome-level genome assembly for marigold (Tagetes erecta).</title>
        <authorList>
            <person name="Jiang F."/>
            <person name="Yuan L."/>
            <person name="Wang S."/>
            <person name="Wang H."/>
            <person name="Xu D."/>
            <person name="Wang A."/>
            <person name="Fan W."/>
        </authorList>
    </citation>
    <scope>NUCLEOTIDE SEQUENCE</scope>
    <source>
        <strain evidence="1">WSJ</strain>
        <tissue evidence="1">Leaf</tissue>
    </source>
</reference>
<organism evidence="1 2">
    <name type="scientific">Tagetes erecta</name>
    <name type="common">African marigold</name>
    <dbReference type="NCBI Taxonomy" id="13708"/>
    <lineage>
        <taxon>Eukaryota</taxon>
        <taxon>Viridiplantae</taxon>
        <taxon>Streptophyta</taxon>
        <taxon>Embryophyta</taxon>
        <taxon>Tracheophyta</taxon>
        <taxon>Spermatophyta</taxon>
        <taxon>Magnoliopsida</taxon>
        <taxon>eudicotyledons</taxon>
        <taxon>Gunneridae</taxon>
        <taxon>Pentapetalae</taxon>
        <taxon>asterids</taxon>
        <taxon>campanulids</taxon>
        <taxon>Asterales</taxon>
        <taxon>Asteraceae</taxon>
        <taxon>Asteroideae</taxon>
        <taxon>Heliantheae alliance</taxon>
        <taxon>Tageteae</taxon>
        <taxon>Tagetes</taxon>
    </lineage>
</organism>
<accession>A0AAD8NR88</accession>
<sequence length="199" mass="22213">MSTILEVLLKYYVKSRVLSHLIHGLDSRIFQESQNFNDDSAQVIPARHVNLRCPFVVHSHQMTFLLALEFPLVVPAKTRSNLTALIQMIATSNKLIKEIDNFIGVGNEDNYLSMCMAMTSVNHHVMAEIVTHSSLIINPLRFNPSSSSSSSSINPVISSPLQIIGRPGLQQHDGIADHRRNLYSLGIRQVTAILIYPVN</sequence>
<comment type="caution">
    <text evidence="1">The sequence shown here is derived from an EMBL/GenBank/DDBJ whole genome shotgun (WGS) entry which is preliminary data.</text>
</comment>
<dbReference type="AlphaFoldDB" id="A0AAD8NR88"/>
<gene>
    <name evidence="1" type="ORF">QVD17_26915</name>
</gene>
<keyword evidence="2" id="KW-1185">Reference proteome</keyword>
<protein>
    <submittedName>
        <fullName evidence="1">Uncharacterized protein</fullName>
    </submittedName>
</protein>